<evidence type="ECO:0000256" key="1">
    <source>
        <dbReference type="SAM" id="Phobius"/>
    </source>
</evidence>
<keyword evidence="1" id="KW-0812">Transmembrane</keyword>
<accession>A0A2Z5Y3U6</accession>
<feature type="transmembrane region" description="Helical" evidence="1">
    <location>
        <begin position="27"/>
        <end position="47"/>
    </location>
</feature>
<proteinExistence type="predicted"/>
<keyword evidence="1" id="KW-1133">Transmembrane helix</keyword>
<evidence type="ECO:0000313" key="2">
    <source>
        <dbReference type="EMBL" id="BBC61535.1"/>
    </source>
</evidence>
<dbReference type="AlphaFoldDB" id="A0A2Z5Y3U6"/>
<organism evidence="2 3">
    <name type="scientific">Melissococcus plutonius</name>
    <dbReference type="NCBI Taxonomy" id="33970"/>
    <lineage>
        <taxon>Bacteria</taxon>
        <taxon>Bacillati</taxon>
        <taxon>Bacillota</taxon>
        <taxon>Bacilli</taxon>
        <taxon>Lactobacillales</taxon>
        <taxon>Enterococcaceae</taxon>
        <taxon>Melissococcus</taxon>
    </lineage>
</organism>
<protein>
    <submittedName>
        <fullName evidence="2">Uncharacterized protein</fullName>
    </submittedName>
</protein>
<dbReference type="RefSeq" id="WP_015695340.1">
    <property type="nucleotide sequence ID" value="NZ_AP018492.1"/>
</dbReference>
<reference evidence="2 3" key="1">
    <citation type="submission" date="2018-01" db="EMBL/GenBank/DDBJ databases">
        <title>Whole genome sequence of Melissococcus plutonius DAT561.</title>
        <authorList>
            <person name="Okumura K."/>
            <person name="Takamatsu D."/>
            <person name="Okura M."/>
        </authorList>
    </citation>
    <scope>NUCLEOTIDE SEQUENCE [LARGE SCALE GENOMIC DNA]</scope>
    <source>
        <strain evidence="2 3">DAT561</strain>
    </source>
</reference>
<sequence>MFIATLLLKVNVHFDLSEKVQFEWNNLTLFFSIIVVLGLLIAVRPILAKINTKHLFSFYLLSIYLGIKT</sequence>
<evidence type="ECO:0000313" key="3">
    <source>
        <dbReference type="Proteomes" id="UP000269226"/>
    </source>
</evidence>
<dbReference type="Proteomes" id="UP000269226">
    <property type="component" value="Chromosome"/>
</dbReference>
<dbReference type="GeneID" id="69060425"/>
<gene>
    <name evidence="2" type="ORF">DAT561_1437</name>
</gene>
<name>A0A2Z5Y3U6_9ENTE</name>
<keyword evidence="1" id="KW-0472">Membrane</keyword>
<dbReference type="EMBL" id="AP018492">
    <property type="protein sequence ID" value="BBC61535.1"/>
    <property type="molecule type" value="Genomic_DNA"/>
</dbReference>